<dbReference type="PANTHER" id="PTHR36924">
    <property type="entry name" value="ANTITOXIN HIGA-1"/>
    <property type="match status" value="1"/>
</dbReference>
<dbReference type="EMBL" id="RYFG02000009">
    <property type="protein sequence ID" value="TRX02980.1"/>
    <property type="molecule type" value="Genomic_DNA"/>
</dbReference>
<evidence type="ECO:0000256" key="1">
    <source>
        <dbReference type="ARBA" id="ARBA00023125"/>
    </source>
</evidence>
<dbReference type="PANTHER" id="PTHR36924:SF1">
    <property type="entry name" value="ANTITOXIN HIGA-1"/>
    <property type="match status" value="1"/>
</dbReference>
<dbReference type="CDD" id="cd00093">
    <property type="entry name" value="HTH_XRE"/>
    <property type="match status" value="1"/>
</dbReference>
<dbReference type="InterPro" id="IPR001387">
    <property type="entry name" value="Cro/C1-type_HTH"/>
</dbReference>
<dbReference type="InterPro" id="IPR010982">
    <property type="entry name" value="Lambda_DNA-bd_dom_sf"/>
</dbReference>
<organism evidence="4 5">
    <name type="scientific">Candidatus Methylobacter oryzae</name>
    <dbReference type="NCBI Taxonomy" id="2497749"/>
    <lineage>
        <taxon>Bacteria</taxon>
        <taxon>Pseudomonadati</taxon>
        <taxon>Pseudomonadota</taxon>
        <taxon>Gammaproteobacteria</taxon>
        <taxon>Methylococcales</taxon>
        <taxon>Methylococcaceae</taxon>
        <taxon>Methylobacter</taxon>
    </lineage>
</organism>
<dbReference type="RefSeq" id="WP_127027353.1">
    <property type="nucleotide sequence ID" value="NZ_RYFG02000009.1"/>
</dbReference>
<dbReference type="PROSITE" id="PS50943">
    <property type="entry name" value="HTH_CROC1"/>
    <property type="match status" value="1"/>
</dbReference>
<dbReference type="NCBIfam" id="TIGR02607">
    <property type="entry name" value="antidote_HigA"/>
    <property type="match status" value="1"/>
</dbReference>
<dbReference type="SUPFAM" id="SSF47413">
    <property type="entry name" value="lambda repressor-like DNA-binding domains"/>
    <property type="match status" value="1"/>
</dbReference>
<protein>
    <submittedName>
        <fullName evidence="4">HigA family addiction module antidote protein</fullName>
    </submittedName>
</protein>
<dbReference type="Pfam" id="PF01381">
    <property type="entry name" value="HTH_3"/>
    <property type="match status" value="1"/>
</dbReference>
<feature type="domain" description="HTH cro/C1-type" evidence="3">
    <location>
        <begin position="20"/>
        <end position="68"/>
    </location>
</feature>
<dbReference type="Proteomes" id="UP000733744">
    <property type="component" value="Unassembled WGS sequence"/>
</dbReference>
<comment type="caution">
    <text evidence="4">The sequence shown here is derived from an EMBL/GenBank/DDBJ whole genome shotgun (WGS) entry which is preliminary data.</text>
</comment>
<sequence>MTMFNPPHPGSILKEDVLPELGIGVTEAAAQLGVSRVALSRVINGRAAISADMAIRLEAWMNGPTAESWVRMQAEYDLWQARQKPRPNVKPAEIPHAANAQQE</sequence>
<evidence type="ECO:0000313" key="4">
    <source>
        <dbReference type="EMBL" id="TRX02980.1"/>
    </source>
</evidence>
<reference evidence="4 5" key="1">
    <citation type="journal article" date="2019" name="Antonie Van Leeuwenhoek">
        <title>Description of 'Ca. Methylobacter oryzae' KRF1, a novel species from the environmentally important Methylobacter clade 2.</title>
        <authorList>
            <person name="Khatri K."/>
            <person name="Mohite J.A."/>
            <person name="Pandit P.S."/>
            <person name="Bahulikar R."/>
            <person name="Rahalkar M.C."/>
        </authorList>
    </citation>
    <scope>NUCLEOTIDE SEQUENCE [LARGE SCALE GENOMIC DNA]</scope>
    <source>
        <strain evidence="4 5">KRF1</strain>
    </source>
</reference>
<evidence type="ECO:0000313" key="5">
    <source>
        <dbReference type="Proteomes" id="UP000733744"/>
    </source>
</evidence>
<name>A0ABY3CGG4_9GAMM</name>
<evidence type="ECO:0000256" key="2">
    <source>
        <dbReference type="SAM" id="MobiDB-lite"/>
    </source>
</evidence>
<feature type="region of interest" description="Disordered" evidence="2">
    <location>
        <begin position="84"/>
        <end position="103"/>
    </location>
</feature>
<gene>
    <name evidence="4" type="ORF">EKO24_001460</name>
</gene>
<keyword evidence="5" id="KW-1185">Reference proteome</keyword>
<evidence type="ECO:0000259" key="3">
    <source>
        <dbReference type="PROSITE" id="PS50943"/>
    </source>
</evidence>
<proteinExistence type="predicted"/>
<accession>A0ABY3CGG4</accession>
<dbReference type="InterPro" id="IPR013430">
    <property type="entry name" value="Toxin_antidote_HigA"/>
</dbReference>
<dbReference type="Gene3D" id="1.10.260.40">
    <property type="entry name" value="lambda repressor-like DNA-binding domains"/>
    <property type="match status" value="1"/>
</dbReference>
<keyword evidence="1" id="KW-0238">DNA-binding</keyword>